<organism evidence="1 2">
    <name type="scientific">Liparis tanakae</name>
    <name type="common">Tanaka's snailfish</name>
    <dbReference type="NCBI Taxonomy" id="230148"/>
    <lineage>
        <taxon>Eukaryota</taxon>
        <taxon>Metazoa</taxon>
        <taxon>Chordata</taxon>
        <taxon>Craniata</taxon>
        <taxon>Vertebrata</taxon>
        <taxon>Euteleostomi</taxon>
        <taxon>Actinopterygii</taxon>
        <taxon>Neopterygii</taxon>
        <taxon>Teleostei</taxon>
        <taxon>Neoteleostei</taxon>
        <taxon>Acanthomorphata</taxon>
        <taxon>Eupercaria</taxon>
        <taxon>Perciformes</taxon>
        <taxon>Cottioidei</taxon>
        <taxon>Cottales</taxon>
        <taxon>Liparidae</taxon>
        <taxon>Liparis</taxon>
    </lineage>
</organism>
<accession>A0A4Z2J0I7</accession>
<protein>
    <submittedName>
        <fullName evidence="1">Uncharacterized protein</fullName>
    </submittedName>
</protein>
<evidence type="ECO:0000313" key="1">
    <source>
        <dbReference type="EMBL" id="TNN83062.1"/>
    </source>
</evidence>
<comment type="caution">
    <text evidence="1">The sequence shown here is derived from an EMBL/GenBank/DDBJ whole genome shotgun (WGS) entry which is preliminary data.</text>
</comment>
<dbReference type="EMBL" id="SRLO01000035">
    <property type="protein sequence ID" value="TNN83062.1"/>
    <property type="molecule type" value="Genomic_DNA"/>
</dbReference>
<reference evidence="1 2" key="1">
    <citation type="submission" date="2019-03" db="EMBL/GenBank/DDBJ databases">
        <title>First draft genome of Liparis tanakae, snailfish: a comprehensive survey of snailfish specific genes.</title>
        <authorList>
            <person name="Kim W."/>
            <person name="Song I."/>
            <person name="Jeong J.-H."/>
            <person name="Kim D."/>
            <person name="Kim S."/>
            <person name="Ryu S."/>
            <person name="Song J.Y."/>
            <person name="Lee S.K."/>
        </authorList>
    </citation>
    <scope>NUCLEOTIDE SEQUENCE [LARGE SCALE GENOMIC DNA]</scope>
    <source>
        <tissue evidence="1">Muscle</tissue>
    </source>
</reference>
<name>A0A4Z2J0I7_9TELE</name>
<gene>
    <name evidence="1" type="ORF">EYF80_006669</name>
</gene>
<sequence length="62" mass="7383">MEEKARETTRRRLQYERCTRLHILEWRSFSLLESAERPPQMSFTETLSTSDPLIFSKACTAF</sequence>
<proteinExistence type="predicted"/>
<dbReference type="Proteomes" id="UP000314294">
    <property type="component" value="Unassembled WGS sequence"/>
</dbReference>
<evidence type="ECO:0000313" key="2">
    <source>
        <dbReference type="Proteomes" id="UP000314294"/>
    </source>
</evidence>
<keyword evidence="2" id="KW-1185">Reference proteome</keyword>
<dbReference type="AlphaFoldDB" id="A0A4Z2J0I7"/>